<dbReference type="PANTHER" id="PTHR45629:SF7">
    <property type="entry name" value="DNA EXCISION REPAIR PROTEIN ERCC-6-RELATED"/>
    <property type="match status" value="1"/>
</dbReference>
<reference evidence="2 3" key="1">
    <citation type="journal article" date="2023" name="G3 (Bethesda)">
        <title>A chromosome-length genome assembly and annotation of blackberry (Rubus argutus, cv. 'Hillquist').</title>
        <authorList>
            <person name="Bruna T."/>
            <person name="Aryal R."/>
            <person name="Dudchenko O."/>
            <person name="Sargent D.J."/>
            <person name="Mead D."/>
            <person name="Buti M."/>
            <person name="Cavallini A."/>
            <person name="Hytonen T."/>
            <person name="Andres J."/>
            <person name="Pham M."/>
            <person name="Weisz D."/>
            <person name="Mascagni F."/>
            <person name="Usai G."/>
            <person name="Natali L."/>
            <person name="Bassil N."/>
            <person name="Fernandez G.E."/>
            <person name="Lomsadze A."/>
            <person name="Armour M."/>
            <person name="Olukolu B."/>
            <person name="Poorten T."/>
            <person name="Britton C."/>
            <person name="Davik J."/>
            <person name="Ashrafi H."/>
            <person name="Aiden E.L."/>
            <person name="Borodovsky M."/>
            <person name="Worthington M."/>
        </authorList>
    </citation>
    <scope>NUCLEOTIDE SEQUENCE [LARGE SCALE GENOMIC DNA]</scope>
    <source>
        <strain evidence="2">PI 553951</strain>
    </source>
</reference>
<dbReference type="GO" id="GO:0015616">
    <property type="term" value="F:DNA translocase activity"/>
    <property type="evidence" value="ECO:0007669"/>
    <property type="project" value="TreeGrafter"/>
</dbReference>
<feature type="compositionally biased region" description="Polar residues" evidence="1">
    <location>
        <begin position="28"/>
        <end position="39"/>
    </location>
</feature>
<accession>A0AAW1YNL6</accession>
<dbReference type="InterPro" id="IPR050496">
    <property type="entry name" value="SNF2_RAD54_helicase_repair"/>
</dbReference>
<dbReference type="PANTHER" id="PTHR45629">
    <property type="entry name" value="SNF2/RAD54 FAMILY MEMBER"/>
    <property type="match status" value="1"/>
</dbReference>
<dbReference type="Proteomes" id="UP001457282">
    <property type="component" value="Unassembled WGS sequence"/>
</dbReference>
<dbReference type="InterPro" id="IPR027417">
    <property type="entry name" value="P-loop_NTPase"/>
</dbReference>
<name>A0AAW1YNL6_RUBAR</name>
<gene>
    <name evidence="2" type="ORF">M0R45_005661</name>
</gene>
<feature type="compositionally biased region" description="Basic and acidic residues" evidence="1">
    <location>
        <begin position="1"/>
        <end position="12"/>
    </location>
</feature>
<dbReference type="AlphaFoldDB" id="A0AAW1YNL6"/>
<evidence type="ECO:0000256" key="1">
    <source>
        <dbReference type="SAM" id="MobiDB-lite"/>
    </source>
</evidence>
<dbReference type="Gene3D" id="3.40.50.300">
    <property type="entry name" value="P-loop containing nucleotide triphosphate hydrolases"/>
    <property type="match status" value="1"/>
</dbReference>
<sequence>MTKAKDQVEAKARKGSAMKSKKFETTNKNKSFSPGSSRQPMCDVSNKVEASKHLPSSSTIAPRKRNNVPQKIQRCPPDEVMEISTSMEDNEKVTLNFVKKICDHPLLLTKRAAEDAVEELDSMLKQVDVCMAEKLAMHIADVAEKEDLDENHANLSCKVSFIMTLLMLNLIQESLTSSGYKFHRIDGTTKATDRKIRIVNGSEKGWSSARHQKGCLATTLGVYLVFFTRGGITFLLAPPEEIQFIYFFEFCLMELSMDTLLGHP</sequence>
<keyword evidence="3" id="KW-1185">Reference proteome</keyword>
<protein>
    <submittedName>
        <fullName evidence="2">Uncharacterized protein</fullName>
    </submittedName>
</protein>
<dbReference type="EMBL" id="JBEDUW010000001">
    <property type="protein sequence ID" value="KAK9950159.1"/>
    <property type="molecule type" value="Genomic_DNA"/>
</dbReference>
<organism evidence="2 3">
    <name type="scientific">Rubus argutus</name>
    <name type="common">Southern blackberry</name>
    <dbReference type="NCBI Taxonomy" id="59490"/>
    <lineage>
        <taxon>Eukaryota</taxon>
        <taxon>Viridiplantae</taxon>
        <taxon>Streptophyta</taxon>
        <taxon>Embryophyta</taxon>
        <taxon>Tracheophyta</taxon>
        <taxon>Spermatophyta</taxon>
        <taxon>Magnoliopsida</taxon>
        <taxon>eudicotyledons</taxon>
        <taxon>Gunneridae</taxon>
        <taxon>Pentapetalae</taxon>
        <taxon>rosids</taxon>
        <taxon>fabids</taxon>
        <taxon>Rosales</taxon>
        <taxon>Rosaceae</taxon>
        <taxon>Rosoideae</taxon>
        <taxon>Rosoideae incertae sedis</taxon>
        <taxon>Rubus</taxon>
    </lineage>
</organism>
<proteinExistence type="predicted"/>
<comment type="caution">
    <text evidence="2">The sequence shown here is derived from an EMBL/GenBank/DDBJ whole genome shotgun (WGS) entry which is preliminary data.</text>
</comment>
<evidence type="ECO:0000313" key="3">
    <source>
        <dbReference type="Proteomes" id="UP001457282"/>
    </source>
</evidence>
<feature type="region of interest" description="Disordered" evidence="1">
    <location>
        <begin position="1"/>
        <end position="71"/>
    </location>
</feature>
<evidence type="ECO:0000313" key="2">
    <source>
        <dbReference type="EMBL" id="KAK9950159.1"/>
    </source>
</evidence>